<protein>
    <recommendedName>
        <fullName evidence="6">40S ribosomal protein S12</fullName>
    </recommendedName>
</protein>
<dbReference type="GO" id="GO:0005840">
    <property type="term" value="C:ribosome"/>
    <property type="evidence" value="ECO:0007669"/>
    <property type="project" value="UniProtKB-KW"/>
</dbReference>
<dbReference type="GO" id="GO:0003735">
    <property type="term" value="F:structural constituent of ribosome"/>
    <property type="evidence" value="ECO:0007669"/>
    <property type="project" value="InterPro"/>
</dbReference>
<feature type="domain" description="Ribosomal protein eL8/eL30/eS12/Gadd45" evidence="7">
    <location>
        <begin position="2"/>
        <end position="47"/>
    </location>
</feature>
<evidence type="ECO:0000256" key="1">
    <source>
        <dbReference type="ARBA" id="ARBA00005824"/>
    </source>
</evidence>
<dbReference type="PANTHER" id="PTHR11843">
    <property type="entry name" value="40S RIBOSOMAL PROTEIN S12"/>
    <property type="match status" value="1"/>
</dbReference>
<comment type="similarity">
    <text evidence="1 6">Belongs to the eukaryotic ribosomal protein eS12 family.</text>
</comment>
<sequence length="69" mass="8051">MVEALCAEEQINLIKVDDRKKLGEWVGLYKINQERKPQKVAGCSAVVVKDYDEESQVKDVIKDYFKYKK</sequence>
<keyword evidence="9" id="KW-1185">Reference proteome</keyword>
<dbReference type="SUPFAM" id="SSF55315">
    <property type="entry name" value="L30e-like"/>
    <property type="match status" value="1"/>
</dbReference>
<dbReference type="InterPro" id="IPR000530">
    <property type="entry name" value="Ribosomal_eS12"/>
</dbReference>
<dbReference type="Proteomes" id="UP001488838">
    <property type="component" value="Unassembled WGS sequence"/>
</dbReference>
<evidence type="ECO:0000313" key="8">
    <source>
        <dbReference type="EMBL" id="KAK7814970.1"/>
    </source>
</evidence>
<organism evidence="8 9">
    <name type="scientific">Myodes glareolus</name>
    <name type="common">Bank vole</name>
    <name type="synonym">Clethrionomys glareolus</name>
    <dbReference type="NCBI Taxonomy" id="447135"/>
    <lineage>
        <taxon>Eukaryota</taxon>
        <taxon>Metazoa</taxon>
        <taxon>Chordata</taxon>
        <taxon>Craniata</taxon>
        <taxon>Vertebrata</taxon>
        <taxon>Euteleostomi</taxon>
        <taxon>Mammalia</taxon>
        <taxon>Eutheria</taxon>
        <taxon>Euarchontoglires</taxon>
        <taxon>Glires</taxon>
        <taxon>Rodentia</taxon>
        <taxon>Myomorpha</taxon>
        <taxon>Muroidea</taxon>
        <taxon>Cricetidae</taxon>
        <taxon>Arvicolinae</taxon>
        <taxon>Myodes</taxon>
    </lineage>
</organism>
<evidence type="ECO:0000256" key="3">
    <source>
        <dbReference type="ARBA" id="ARBA00023274"/>
    </source>
</evidence>
<dbReference type="InterPro" id="IPR029064">
    <property type="entry name" value="Ribosomal_eL30-like_sf"/>
</dbReference>
<evidence type="ECO:0000256" key="6">
    <source>
        <dbReference type="RuleBase" id="RU000670"/>
    </source>
</evidence>
<dbReference type="InterPro" id="IPR004038">
    <property type="entry name" value="Ribosomal_eL8/eL30/eS12/Gad45"/>
</dbReference>
<name>A0AAW0IK40_MYOGA</name>
<evidence type="ECO:0000256" key="5">
    <source>
        <dbReference type="ARBA" id="ARBA00046349"/>
    </source>
</evidence>
<comment type="function">
    <text evidence="4">Part of the small subunit (SSU) processome, first precursor of the small eukaryotic ribosomal subunit. During the assembly of the SSU processome in the nucleolus, many ribosome biogenesis factors, an RNA chaperone and ribosomal proteins associate with the nascent pre-rRNA and work in concert to generate RNA folding, modifications, rearrangements and cleavage as well as targeted degradation of pre-ribosomal RNA by the RNA exosome. Subunit of the 40S ribosomal complex.</text>
</comment>
<evidence type="ECO:0000256" key="2">
    <source>
        <dbReference type="ARBA" id="ARBA00022980"/>
    </source>
</evidence>
<accession>A0AAW0IK40</accession>
<keyword evidence="3 6" id="KW-0687">Ribonucleoprotein</keyword>
<dbReference type="AlphaFoldDB" id="A0AAW0IK40"/>
<dbReference type="Gene3D" id="3.30.1330.30">
    <property type="match status" value="1"/>
</dbReference>
<proteinExistence type="inferred from homology"/>
<dbReference type="PRINTS" id="PR00972">
    <property type="entry name" value="RIBSOMALS12E"/>
</dbReference>
<comment type="subunit">
    <text evidence="5">Part of the small subunit (SSU) processome, composed of more than 70 proteins and the RNA chaperone small nucleolar RNA (snoRNA) U3. Subunit of the 40S ribosomal complex.</text>
</comment>
<dbReference type="GO" id="GO:0006412">
    <property type="term" value="P:translation"/>
    <property type="evidence" value="ECO:0007669"/>
    <property type="project" value="InterPro"/>
</dbReference>
<dbReference type="Pfam" id="PF01248">
    <property type="entry name" value="Ribosomal_L7Ae"/>
    <property type="match status" value="1"/>
</dbReference>
<comment type="caution">
    <text evidence="8">The sequence shown here is derived from an EMBL/GenBank/DDBJ whole genome shotgun (WGS) entry which is preliminary data.</text>
</comment>
<evidence type="ECO:0000313" key="9">
    <source>
        <dbReference type="Proteomes" id="UP001488838"/>
    </source>
</evidence>
<reference evidence="8 9" key="1">
    <citation type="journal article" date="2023" name="bioRxiv">
        <title>Conserved and derived expression patterns and positive selection on dental genes reveal complex evolutionary context of ever-growing rodent molars.</title>
        <authorList>
            <person name="Calamari Z.T."/>
            <person name="Song A."/>
            <person name="Cohen E."/>
            <person name="Akter M."/>
            <person name="Roy R.D."/>
            <person name="Hallikas O."/>
            <person name="Christensen M.M."/>
            <person name="Li P."/>
            <person name="Marangoni P."/>
            <person name="Jernvall J."/>
            <person name="Klein O.D."/>
        </authorList>
    </citation>
    <scope>NUCLEOTIDE SEQUENCE [LARGE SCALE GENOMIC DNA]</scope>
    <source>
        <strain evidence="8">V071</strain>
    </source>
</reference>
<dbReference type="EMBL" id="JBBHLL010000117">
    <property type="protein sequence ID" value="KAK7814970.1"/>
    <property type="molecule type" value="Genomic_DNA"/>
</dbReference>
<evidence type="ECO:0000259" key="7">
    <source>
        <dbReference type="Pfam" id="PF01248"/>
    </source>
</evidence>
<keyword evidence="2 6" id="KW-0689">Ribosomal protein</keyword>
<gene>
    <name evidence="8" type="ORF">U0070_024313</name>
</gene>
<dbReference type="GO" id="GO:1990904">
    <property type="term" value="C:ribonucleoprotein complex"/>
    <property type="evidence" value="ECO:0007669"/>
    <property type="project" value="UniProtKB-KW"/>
</dbReference>
<evidence type="ECO:0000256" key="4">
    <source>
        <dbReference type="ARBA" id="ARBA00045472"/>
    </source>
</evidence>